<sequence length="300" mass="33899">MRNIVRFRVLFLMMLPALAIVIFNNYIPMFGVILAFKNYNFSDGIWHSPWVGWENFKYLIQTDVAWTATRNTIGFNAVFIVLNTIGAVAVSIGLNEIRGMKLKRTFQSTILFPYFISYVAVSYILYAILGQSGFLNATVLKFFGMEALSWYSDAHKWFFILPIVNTWKHVGYFAVVYLAAIVSIDTEYYEAALIDGASKFRQMLHITLPMLAPVVIVMVLLQISRIFNADFGLFYQAPLNSGSLLPATEVIDTFVYRNFLLNGNVGMSAAAGFYQASVGFVLVLLTNLVVRRVSKENALF</sequence>
<comment type="caution">
    <text evidence="9">The sequence shown here is derived from an EMBL/GenBank/DDBJ whole genome shotgun (WGS) entry which is preliminary data.</text>
</comment>
<dbReference type="InterPro" id="IPR000515">
    <property type="entry name" value="MetI-like"/>
</dbReference>
<keyword evidence="5 7" id="KW-1133">Transmembrane helix</keyword>
<evidence type="ECO:0000313" key="9">
    <source>
        <dbReference type="EMBL" id="MDU0202172.1"/>
    </source>
</evidence>
<feature type="transmembrane region" description="Helical" evidence="7">
    <location>
        <begin position="115"/>
        <end position="137"/>
    </location>
</feature>
<dbReference type="Pfam" id="PF00528">
    <property type="entry name" value="BPD_transp_1"/>
    <property type="match status" value="1"/>
</dbReference>
<evidence type="ECO:0000256" key="4">
    <source>
        <dbReference type="ARBA" id="ARBA00022692"/>
    </source>
</evidence>
<dbReference type="EMBL" id="JAWCUD010000003">
    <property type="protein sequence ID" value="MDU0202172.1"/>
    <property type="molecule type" value="Genomic_DNA"/>
</dbReference>
<feature type="transmembrane region" description="Helical" evidence="7">
    <location>
        <begin position="203"/>
        <end position="223"/>
    </location>
</feature>
<feature type="transmembrane region" description="Helical" evidence="7">
    <location>
        <begin position="73"/>
        <end position="94"/>
    </location>
</feature>
<proteinExistence type="inferred from homology"/>
<evidence type="ECO:0000256" key="1">
    <source>
        <dbReference type="ARBA" id="ARBA00004651"/>
    </source>
</evidence>
<comment type="similarity">
    <text evidence="7">Belongs to the binding-protein-dependent transport system permease family.</text>
</comment>
<evidence type="ECO:0000256" key="2">
    <source>
        <dbReference type="ARBA" id="ARBA00022448"/>
    </source>
</evidence>
<feature type="transmembrane region" description="Helical" evidence="7">
    <location>
        <begin position="157"/>
        <end position="182"/>
    </location>
</feature>
<feature type="transmembrane region" description="Helical" evidence="7">
    <location>
        <begin position="269"/>
        <end position="290"/>
    </location>
</feature>
<dbReference type="Gene3D" id="1.10.3720.10">
    <property type="entry name" value="MetI-like"/>
    <property type="match status" value="1"/>
</dbReference>
<organism evidence="9 10">
    <name type="scientific">Paenibacillus violae</name>
    <dbReference type="NCBI Taxonomy" id="3077234"/>
    <lineage>
        <taxon>Bacteria</taxon>
        <taxon>Bacillati</taxon>
        <taxon>Bacillota</taxon>
        <taxon>Bacilli</taxon>
        <taxon>Bacillales</taxon>
        <taxon>Paenibacillaceae</taxon>
        <taxon>Paenibacillus</taxon>
    </lineage>
</organism>
<evidence type="ECO:0000256" key="5">
    <source>
        <dbReference type="ARBA" id="ARBA00022989"/>
    </source>
</evidence>
<dbReference type="PANTHER" id="PTHR30193:SF44">
    <property type="entry name" value="LACTOSE TRANSPORT SYSTEM PERMEASE PROTEIN LACF"/>
    <property type="match status" value="1"/>
</dbReference>
<dbReference type="PROSITE" id="PS50928">
    <property type="entry name" value="ABC_TM1"/>
    <property type="match status" value="1"/>
</dbReference>
<evidence type="ECO:0000256" key="6">
    <source>
        <dbReference type="ARBA" id="ARBA00023136"/>
    </source>
</evidence>
<evidence type="ECO:0000256" key="7">
    <source>
        <dbReference type="RuleBase" id="RU363032"/>
    </source>
</evidence>
<dbReference type="RefSeq" id="WP_315952192.1">
    <property type="nucleotide sequence ID" value="NZ_JAWCUD010000003.1"/>
</dbReference>
<feature type="domain" description="ABC transmembrane type-1" evidence="8">
    <location>
        <begin position="69"/>
        <end position="286"/>
    </location>
</feature>
<name>A0ABU3RD01_9BACL</name>
<dbReference type="InterPro" id="IPR035906">
    <property type="entry name" value="MetI-like_sf"/>
</dbReference>
<keyword evidence="3" id="KW-1003">Cell membrane</keyword>
<protein>
    <submittedName>
        <fullName evidence="9">ABC transporter permease subunit</fullName>
    </submittedName>
</protein>
<dbReference type="PANTHER" id="PTHR30193">
    <property type="entry name" value="ABC TRANSPORTER PERMEASE PROTEIN"/>
    <property type="match status" value="1"/>
</dbReference>
<dbReference type="SUPFAM" id="SSF161098">
    <property type="entry name" value="MetI-like"/>
    <property type="match status" value="1"/>
</dbReference>
<reference evidence="9 10" key="1">
    <citation type="submission" date="2023-10" db="EMBL/GenBank/DDBJ databases">
        <title>Paenibacillus strain PFR10 Genome sequencing and assembly.</title>
        <authorList>
            <person name="Kim I."/>
        </authorList>
    </citation>
    <scope>NUCLEOTIDE SEQUENCE [LARGE SCALE GENOMIC DNA]</scope>
    <source>
        <strain evidence="9 10">PFR10</strain>
    </source>
</reference>
<evidence type="ECO:0000313" key="10">
    <source>
        <dbReference type="Proteomes" id="UP001260980"/>
    </source>
</evidence>
<keyword evidence="6 7" id="KW-0472">Membrane</keyword>
<dbReference type="Proteomes" id="UP001260980">
    <property type="component" value="Unassembled WGS sequence"/>
</dbReference>
<evidence type="ECO:0000259" key="8">
    <source>
        <dbReference type="PROSITE" id="PS50928"/>
    </source>
</evidence>
<keyword evidence="4 7" id="KW-0812">Transmembrane</keyword>
<accession>A0ABU3RD01</accession>
<evidence type="ECO:0000256" key="3">
    <source>
        <dbReference type="ARBA" id="ARBA00022475"/>
    </source>
</evidence>
<comment type="subcellular location">
    <subcellularLocation>
        <location evidence="1 7">Cell membrane</location>
        <topology evidence="1 7">Multi-pass membrane protein</topology>
    </subcellularLocation>
</comment>
<gene>
    <name evidence="9" type="ORF">RQP52_13800</name>
</gene>
<feature type="transmembrane region" description="Helical" evidence="7">
    <location>
        <begin position="12"/>
        <end position="36"/>
    </location>
</feature>
<dbReference type="CDD" id="cd06261">
    <property type="entry name" value="TM_PBP2"/>
    <property type="match status" value="1"/>
</dbReference>
<dbReference type="InterPro" id="IPR051393">
    <property type="entry name" value="ABC_transporter_permease"/>
</dbReference>
<keyword evidence="10" id="KW-1185">Reference proteome</keyword>
<keyword evidence="2 7" id="KW-0813">Transport</keyword>